<dbReference type="RefSeq" id="WP_324180028.1">
    <property type="nucleotide sequence ID" value="NZ_BAABAW010000006.1"/>
</dbReference>
<protein>
    <submittedName>
        <fullName evidence="1">Uncharacterized protein</fullName>
    </submittedName>
</protein>
<evidence type="ECO:0000313" key="1">
    <source>
        <dbReference type="EMBL" id="MEB3345998.1"/>
    </source>
</evidence>
<proteinExistence type="predicted"/>
<accession>A0ABU5ZVW4</accession>
<name>A0ABU5ZVW4_9FLAO</name>
<keyword evidence="2" id="KW-1185">Reference proteome</keyword>
<organism evidence="1 2">
    <name type="scientific">Aquimarina gracilis</name>
    <dbReference type="NCBI Taxonomy" id="874422"/>
    <lineage>
        <taxon>Bacteria</taxon>
        <taxon>Pseudomonadati</taxon>
        <taxon>Bacteroidota</taxon>
        <taxon>Flavobacteriia</taxon>
        <taxon>Flavobacteriales</taxon>
        <taxon>Flavobacteriaceae</taxon>
        <taxon>Aquimarina</taxon>
    </lineage>
</organism>
<dbReference type="Proteomes" id="UP001327027">
    <property type="component" value="Unassembled WGS sequence"/>
</dbReference>
<comment type="caution">
    <text evidence="1">The sequence shown here is derived from an EMBL/GenBank/DDBJ whole genome shotgun (WGS) entry which is preliminary data.</text>
</comment>
<sequence>MFANFAGIQALSASTGIEVKGALVGLGLGKLNKSAYSNNNALVGVFGRAHNAASDPAPAYGGYFIGLKANGFFYNVKVITQTTTSHTVSGSEDYISCYNTELLQLYLPTSNRHPGRIIYVKRINGLVRVYGNGVNLMLHNQGSSVEVADGDCWMFVFDGSYWCAQKLIR</sequence>
<gene>
    <name evidence="1" type="ORF">U6A24_11030</name>
</gene>
<dbReference type="EMBL" id="JAYKLX010000005">
    <property type="protein sequence ID" value="MEB3345998.1"/>
    <property type="molecule type" value="Genomic_DNA"/>
</dbReference>
<reference evidence="1 2" key="1">
    <citation type="journal article" date="2013" name="Int. J. Syst. Evol. Microbiol.">
        <title>Aquimarina gracilis sp. nov., isolated from the gut microflora of a mussel, Mytilus coruscus, and emended description of Aquimarina spongiae.</title>
        <authorList>
            <person name="Park S.C."/>
            <person name="Choe H.N."/>
            <person name="Baik K.S."/>
            <person name="Seong C.N."/>
        </authorList>
    </citation>
    <scope>NUCLEOTIDE SEQUENCE [LARGE SCALE GENOMIC DNA]</scope>
    <source>
        <strain evidence="1 2">PSC32</strain>
    </source>
</reference>
<evidence type="ECO:0000313" key="2">
    <source>
        <dbReference type="Proteomes" id="UP001327027"/>
    </source>
</evidence>